<evidence type="ECO:0000313" key="1">
    <source>
        <dbReference type="EMBL" id="RMB23585.1"/>
    </source>
</evidence>
<sequence>MDLSMDLSLTFFEFPLIRTNPTHSMSFFHRKKHGVSLRS</sequence>
<gene>
    <name evidence="1" type="ORF">ATH50_0802</name>
</gene>
<name>A0A3M0DPQ0_9EURY</name>
<reference evidence="1 2" key="1">
    <citation type="journal article" date="2015" name="Stand. Genomic Sci.">
        <title>Genomic Encyclopedia of Bacterial and Archaeal Type Strains, Phase III: the genomes of soil and plant-associated and newly described type strains.</title>
        <authorList>
            <person name="Whitman W.B."/>
            <person name="Woyke T."/>
            <person name="Klenk H.P."/>
            <person name="Zhou Y."/>
            <person name="Lilburn T.G."/>
            <person name="Beck B.J."/>
            <person name="De Vos P."/>
            <person name="Vandamme P."/>
            <person name="Eisen J.A."/>
            <person name="Garrity G."/>
            <person name="Hugenholtz P."/>
            <person name="Kyrpides N.C."/>
        </authorList>
    </citation>
    <scope>NUCLEOTIDE SEQUENCE [LARGE SCALE GENOMIC DNA]</scope>
    <source>
        <strain evidence="1 2">CGMCC 1.10124</strain>
    </source>
</reference>
<comment type="caution">
    <text evidence="1">The sequence shown here is derived from an EMBL/GenBank/DDBJ whole genome shotgun (WGS) entry which is preliminary data.</text>
</comment>
<proteinExistence type="predicted"/>
<dbReference type="Proteomes" id="UP000277326">
    <property type="component" value="Unassembled WGS sequence"/>
</dbReference>
<evidence type="ECO:0000313" key="2">
    <source>
        <dbReference type="Proteomes" id="UP000277326"/>
    </source>
</evidence>
<dbReference type="EMBL" id="REFS01000002">
    <property type="protein sequence ID" value="RMB23585.1"/>
    <property type="molecule type" value="Genomic_DNA"/>
</dbReference>
<organism evidence="1 2">
    <name type="scientific">Haloplanus aerogenes</name>
    <dbReference type="NCBI Taxonomy" id="660522"/>
    <lineage>
        <taxon>Archaea</taxon>
        <taxon>Methanobacteriati</taxon>
        <taxon>Methanobacteriota</taxon>
        <taxon>Stenosarchaea group</taxon>
        <taxon>Halobacteria</taxon>
        <taxon>Halobacteriales</taxon>
        <taxon>Haloferacaceae</taxon>
        <taxon>Haloplanus</taxon>
    </lineage>
</organism>
<dbReference type="AlphaFoldDB" id="A0A3M0DPQ0"/>
<protein>
    <submittedName>
        <fullName evidence="1">Uncharacterized protein</fullName>
    </submittedName>
</protein>
<accession>A0A3M0DPQ0</accession>